<sequence>MPPSPPKRRKGTGASLEKIANHLLVIAGAYSYRLRERGPSAGGVFWKNDDGQILRYDILLSILDERDHRDGVSINDLGCGYGVLFDLIEDQPFMREGRFYGYDICPDMVEEARKLHRDPRAHFSIAATPTHEADYSFVSGTYNMCIEAERGAWSDYIFESLAMLWNKSRRGIAFNMLDARTRVHIDDLYYADRADFLDFAHTLSDDVTIVDDYPLDEWTIFIRRSPK</sequence>
<keyword evidence="3" id="KW-1185">Reference proteome</keyword>
<reference evidence="2 3" key="1">
    <citation type="submission" date="2019-03" db="EMBL/GenBank/DDBJ databases">
        <title>Genomic Encyclopedia of Type Strains, Phase IV (KMG-IV): sequencing the most valuable type-strain genomes for metagenomic binning, comparative biology and taxonomic classification.</title>
        <authorList>
            <person name="Goeker M."/>
        </authorList>
    </citation>
    <scope>NUCLEOTIDE SEQUENCE [LARGE SCALE GENOMIC DNA]</scope>
    <source>
        <strain evidence="2 3">DSM 101688</strain>
    </source>
</reference>
<dbReference type="Gene3D" id="3.40.50.150">
    <property type="entry name" value="Vaccinia Virus protein VP39"/>
    <property type="match status" value="1"/>
</dbReference>
<dbReference type="GO" id="GO:0008757">
    <property type="term" value="F:S-adenosylmethionine-dependent methyltransferase activity"/>
    <property type="evidence" value="ECO:0007669"/>
    <property type="project" value="InterPro"/>
</dbReference>
<dbReference type="CDD" id="cd02440">
    <property type="entry name" value="AdoMet_MTases"/>
    <property type="match status" value="1"/>
</dbReference>
<feature type="domain" description="Methyltransferase type 11" evidence="1">
    <location>
        <begin position="76"/>
        <end position="130"/>
    </location>
</feature>
<dbReference type="Proteomes" id="UP000295304">
    <property type="component" value="Unassembled WGS sequence"/>
</dbReference>
<name>A0A4R3JAM2_9PROT</name>
<dbReference type="OrthoDB" id="9800454at2"/>
<dbReference type="AlphaFoldDB" id="A0A4R3JAM2"/>
<evidence type="ECO:0000259" key="1">
    <source>
        <dbReference type="Pfam" id="PF08241"/>
    </source>
</evidence>
<dbReference type="InterPro" id="IPR013216">
    <property type="entry name" value="Methyltransf_11"/>
</dbReference>
<evidence type="ECO:0000313" key="2">
    <source>
        <dbReference type="EMBL" id="TCS62614.1"/>
    </source>
</evidence>
<dbReference type="Pfam" id="PF08241">
    <property type="entry name" value="Methyltransf_11"/>
    <property type="match status" value="1"/>
</dbReference>
<organism evidence="2 3">
    <name type="scientific">Varunaivibrio sulfuroxidans</name>
    <dbReference type="NCBI Taxonomy" id="1773489"/>
    <lineage>
        <taxon>Bacteria</taxon>
        <taxon>Pseudomonadati</taxon>
        <taxon>Pseudomonadota</taxon>
        <taxon>Alphaproteobacteria</taxon>
        <taxon>Rhodospirillales</taxon>
        <taxon>Magnetovibrionaceae</taxon>
        <taxon>Varunaivibrio</taxon>
    </lineage>
</organism>
<dbReference type="RefSeq" id="WP_132939060.1">
    <property type="nucleotide sequence ID" value="NZ_CP119676.1"/>
</dbReference>
<evidence type="ECO:0000313" key="3">
    <source>
        <dbReference type="Proteomes" id="UP000295304"/>
    </source>
</evidence>
<comment type="caution">
    <text evidence="2">The sequence shown here is derived from an EMBL/GenBank/DDBJ whole genome shotgun (WGS) entry which is preliminary data.</text>
</comment>
<dbReference type="InterPro" id="IPR029063">
    <property type="entry name" value="SAM-dependent_MTases_sf"/>
</dbReference>
<gene>
    <name evidence="2" type="ORF">EDD55_105161</name>
</gene>
<proteinExistence type="predicted"/>
<accession>A0A4R3JAM2</accession>
<dbReference type="EMBL" id="SLZW01000005">
    <property type="protein sequence ID" value="TCS62614.1"/>
    <property type="molecule type" value="Genomic_DNA"/>
</dbReference>
<dbReference type="SUPFAM" id="SSF53335">
    <property type="entry name" value="S-adenosyl-L-methionine-dependent methyltransferases"/>
    <property type="match status" value="1"/>
</dbReference>
<protein>
    <recommendedName>
        <fullName evidence="1">Methyltransferase type 11 domain-containing protein</fullName>
    </recommendedName>
</protein>